<evidence type="ECO:0000313" key="3">
    <source>
        <dbReference type="EMBL" id="KAG2879763.1"/>
    </source>
</evidence>
<keyword evidence="8" id="KW-1185">Reference proteome</keyword>
<dbReference type="Proteomes" id="UP000774804">
    <property type="component" value="Unassembled WGS sequence"/>
</dbReference>
<dbReference type="EMBL" id="RCMK01001931">
    <property type="protein sequence ID" value="KAG2886688.1"/>
    <property type="molecule type" value="Genomic_DNA"/>
</dbReference>
<sequence length="139" mass="14683">MDSSADKSIDNASSQVMSPNPTGTPDASSTSSVDRLAETRVELERQPIQGKGLVNLPVSQTQLAAAVLRTSNSPGTPLAISSPVQRSAANDPVQSSERLRLPGAQTYWERQQTDFAPPRALIYGQASTYTPASDVDPAS</sequence>
<protein>
    <submittedName>
        <fullName evidence="7">Uncharacterized protein</fullName>
    </submittedName>
</protein>
<dbReference type="EMBL" id="RCMI01001959">
    <property type="protein sequence ID" value="KAG2879763.1"/>
    <property type="molecule type" value="Genomic_DNA"/>
</dbReference>
<evidence type="ECO:0000313" key="4">
    <source>
        <dbReference type="EMBL" id="KAG2886688.1"/>
    </source>
</evidence>
<dbReference type="EMBL" id="RCMG01001839">
    <property type="protein sequence ID" value="KAG2819027.1"/>
    <property type="molecule type" value="Genomic_DNA"/>
</dbReference>
<dbReference type="Proteomes" id="UP000760860">
    <property type="component" value="Unassembled WGS sequence"/>
</dbReference>
<reference evidence="2" key="2">
    <citation type="submission" date="2018-10" db="EMBL/GenBank/DDBJ databases">
        <title>Effector identification in a new, highly contiguous assembly of the strawberry crown rot pathogen Phytophthora cactorum.</title>
        <authorList>
            <person name="Armitage A.D."/>
            <person name="Nellist C.F."/>
            <person name="Bates H."/>
            <person name="Vickerstaff R.J."/>
            <person name="Harrison R.J."/>
        </authorList>
    </citation>
    <scope>NUCLEOTIDE SEQUENCE</scope>
    <source>
        <strain evidence="2">15-7</strain>
        <strain evidence="3">4032</strain>
        <strain evidence="4">4040</strain>
        <strain evidence="5">P415</strain>
        <strain evidence="6">P421</strain>
    </source>
</reference>
<feature type="compositionally biased region" description="Polar residues" evidence="1">
    <location>
        <begin position="10"/>
        <end position="33"/>
    </location>
</feature>
<feature type="region of interest" description="Disordered" evidence="1">
    <location>
        <begin position="71"/>
        <end position="103"/>
    </location>
</feature>
<dbReference type="EMBL" id="MJFZ01000731">
    <property type="protein sequence ID" value="RAW25624.1"/>
    <property type="molecule type" value="Genomic_DNA"/>
</dbReference>
<name>A0A329RLU4_9STRA</name>
<dbReference type="OrthoDB" id="10294503at2759"/>
<feature type="region of interest" description="Disordered" evidence="1">
    <location>
        <begin position="1"/>
        <end position="52"/>
    </location>
</feature>
<dbReference type="Proteomes" id="UP000697107">
    <property type="component" value="Unassembled WGS sequence"/>
</dbReference>
<dbReference type="Proteomes" id="UP000251314">
    <property type="component" value="Unassembled WGS sequence"/>
</dbReference>
<evidence type="ECO:0000313" key="8">
    <source>
        <dbReference type="Proteomes" id="UP000251314"/>
    </source>
</evidence>
<dbReference type="VEuPathDB" id="FungiDB:PC110_g17961"/>
<dbReference type="Proteomes" id="UP000735874">
    <property type="component" value="Unassembled WGS sequence"/>
</dbReference>
<feature type="compositionally biased region" description="Basic and acidic residues" evidence="1">
    <location>
        <begin position="35"/>
        <end position="45"/>
    </location>
</feature>
<dbReference type="AlphaFoldDB" id="A0A329RLU4"/>
<accession>A0A329RLU4</accession>
<feature type="compositionally biased region" description="Polar residues" evidence="1">
    <location>
        <begin position="82"/>
        <end position="96"/>
    </location>
</feature>
<evidence type="ECO:0000313" key="2">
    <source>
        <dbReference type="EMBL" id="KAG2819027.1"/>
    </source>
</evidence>
<gene>
    <name evidence="7" type="ORF">PC110_g17961</name>
    <name evidence="2" type="ORF">PC113_g22789</name>
    <name evidence="3" type="ORF">PC115_g22710</name>
    <name evidence="4" type="ORF">PC117_g25329</name>
    <name evidence="5" type="ORF">PC118_g22874</name>
    <name evidence="6" type="ORF">PC129_g22434</name>
</gene>
<evidence type="ECO:0000313" key="7">
    <source>
        <dbReference type="EMBL" id="RAW25624.1"/>
    </source>
</evidence>
<comment type="caution">
    <text evidence="7">The sequence shown here is derived from an EMBL/GenBank/DDBJ whole genome shotgun (WGS) entry which is preliminary data.</text>
</comment>
<dbReference type="EMBL" id="RCMV01002082">
    <property type="protein sequence ID" value="KAG3204724.1"/>
    <property type="molecule type" value="Genomic_DNA"/>
</dbReference>
<organism evidence="7 8">
    <name type="scientific">Phytophthora cactorum</name>
    <dbReference type="NCBI Taxonomy" id="29920"/>
    <lineage>
        <taxon>Eukaryota</taxon>
        <taxon>Sar</taxon>
        <taxon>Stramenopiles</taxon>
        <taxon>Oomycota</taxon>
        <taxon>Peronosporomycetes</taxon>
        <taxon>Peronosporales</taxon>
        <taxon>Peronosporaceae</taxon>
        <taxon>Phytophthora</taxon>
    </lineage>
</organism>
<proteinExistence type="predicted"/>
<dbReference type="EMBL" id="RCML01001928">
    <property type="protein sequence ID" value="KAG2959728.1"/>
    <property type="molecule type" value="Genomic_DNA"/>
</dbReference>
<evidence type="ECO:0000313" key="5">
    <source>
        <dbReference type="EMBL" id="KAG2959728.1"/>
    </source>
</evidence>
<evidence type="ECO:0000256" key="1">
    <source>
        <dbReference type="SAM" id="MobiDB-lite"/>
    </source>
</evidence>
<evidence type="ECO:0000313" key="6">
    <source>
        <dbReference type="EMBL" id="KAG3204724.1"/>
    </source>
</evidence>
<reference evidence="7 8" key="1">
    <citation type="submission" date="2018-01" db="EMBL/GenBank/DDBJ databases">
        <title>Draft genome of the strawberry crown rot pathogen Phytophthora cactorum.</title>
        <authorList>
            <person name="Armitage A.D."/>
            <person name="Lysoe E."/>
            <person name="Nellist C.F."/>
            <person name="Harrison R.J."/>
            <person name="Brurberg M.B."/>
        </authorList>
    </citation>
    <scope>NUCLEOTIDE SEQUENCE [LARGE SCALE GENOMIC DNA]</scope>
    <source>
        <strain evidence="7 8">10300</strain>
    </source>
</reference>
<dbReference type="Proteomes" id="UP000736787">
    <property type="component" value="Unassembled WGS sequence"/>
</dbReference>